<evidence type="ECO:0000313" key="8">
    <source>
        <dbReference type="Proteomes" id="UP000663823"/>
    </source>
</evidence>
<evidence type="ECO:0000256" key="4">
    <source>
        <dbReference type="ARBA" id="ARBA00023136"/>
    </source>
</evidence>
<comment type="caution">
    <text evidence="7">The sequence shown here is derived from an EMBL/GenBank/DDBJ whole genome shotgun (WGS) entry which is preliminary data.</text>
</comment>
<evidence type="ECO:0000259" key="6">
    <source>
        <dbReference type="PROSITE" id="PS50929"/>
    </source>
</evidence>
<accession>A0A820JKF5</accession>
<dbReference type="InterPro" id="IPR011527">
    <property type="entry name" value="ABC1_TM_dom"/>
</dbReference>
<gene>
    <name evidence="7" type="ORF">OTI717_LOCUS42874</name>
</gene>
<feature type="non-terminal residue" evidence="7">
    <location>
        <position position="1"/>
    </location>
</feature>
<evidence type="ECO:0000256" key="2">
    <source>
        <dbReference type="ARBA" id="ARBA00022692"/>
    </source>
</evidence>
<dbReference type="PROSITE" id="PS50929">
    <property type="entry name" value="ABC_TM1F"/>
    <property type="match status" value="1"/>
</dbReference>
<comment type="subcellular location">
    <subcellularLocation>
        <location evidence="1">Membrane</location>
        <topology evidence="1">Multi-pass membrane protein</topology>
    </subcellularLocation>
</comment>
<reference evidence="7" key="1">
    <citation type="submission" date="2021-02" db="EMBL/GenBank/DDBJ databases">
        <authorList>
            <person name="Nowell W R."/>
        </authorList>
    </citation>
    <scope>NUCLEOTIDE SEQUENCE</scope>
</reference>
<evidence type="ECO:0000256" key="5">
    <source>
        <dbReference type="SAM" id="Phobius"/>
    </source>
</evidence>
<dbReference type="GO" id="GO:0005524">
    <property type="term" value="F:ATP binding"/>
    <property type="evidence" value="ECO:0007669"/>
    <property type="project" value="InterPro"/>
</dbReference>
<keyword evidence="2 5" id="KW-0812">Transmembrane</keyword>
<keyword evidence="3 5" id="KW-1133">Transmembrane helix</keyword>
<keyword evidence="4 5" id="KW-0472">Membrane</keyword>
<feature type="domain" description="ABC transmembrane type-1" evidence="6">
    <location>
        <begin position="1"/>
        <end position="92"/>
    </location>
</feature>
<protein>
    <recommendedName>
        <fullName evidence="6">ABC transmembrane type-1 domain-containing protein</fullName>
    </recommendedName>
</protein>
<feature type="transmembrane region" description="Helical" evidence="5">
    <location>
        <begin position="16"/>
        <end position="40"/>
    </location>
</feature>
<dbReference type="Proteomes" id="UP000663823">
    <property type="component" value="Unassembled WGS sequence"/>
</dbReference>
<dbReference type="EMBL" id="CAJOAX010055732">
    <property type="protein sequence ID" value="CAF4327883.1"/>
    <property type="molecule type" value="Genomic_DNA"/>
</dbReference>
<proteinExistence type="predicted"/>
<dbReference type="Gene3D" id="1.20.1560.10">
    <property type="entry name" value="ABC transporter type 1, transmembrane domain"/>
    <property type="match status" value="1"/>
</dbReference>
<dbReference type="AlphaFoldDB" id="A0A820JKF5"/>
<dbReference type="InterPro" id="IPR039421">
    <property type="entry name" value="Type_1_exporter"/>
</dbReference>
<organism evidence="7 8">
    <name type="scientific">Rotaria sordida</name>
    <dbReference type="NCBI Taxonomy" id="392033"/>
    <lineage>
        <taxon>Eukaryota</taxon>
        <taxon>Metazoa</taxon>
        <taxon>Spiralia</taxon>
        <taxon>Gnathifera</taxon>
        <taxon>Rotifera</taxon>
        <taxon>Eurotatoria</taxon>
        <taxon>Bdelloidea</taxon>
        <taxon>Philodinida</taxon>
        <taxon>Philodinidae</taxon>
        <taxon>Rotaria</taxon>
    </lineage>
</organism>
<name>A0A820JKF5_9BILA</name>
<dbReference type="PANTHER" id="PTHR24221:SF503">
    <property type="entry name" value="MITOCHONDRIAL POTASSIUM CHANNEL ATP-BINDING SUBUNIT"/>
    <property type="match status" value="1"/>
</dbReference>
<dbReference type="SUPFAM" id="SSF90123">
    <property type="entry name" value="ABC transporter transmembrane region"/>
    <property type="match status" value="1"/>
</dbReference>
<evidence type="ECO:0000256" key="3">
    <source>
        <dbReference type="ARBA" id="ARBA00022989"/>
    </source>
</evidence>
<evidence type="ECO:0000313" key="7">
    <source>
        <dbReference type="EMBL" id="CAF4327883.1"/>
    </source>
</evidence>
<evidence type="ECO:0000256" key="1">
    <source>
        <dbReference type="ARBA" id="ARBA00004141"/>
    </source>
</evidence>
<dbReference type="Pfam" id="PF00664">
    <property type="entry name" value="ABC_membrane"/>
    <property type="match status" value="1"/>
</dbReference>
<dbReference type="PANTHER" id="PTHR24221">
    <property type="entry name" value="ATP-BINDING CASSETTE SUB-FAMILY B"/>
    <property type="match status" value="1"/>
</dbReference>
<dbReference type="InterPro" id="IPR036640">
    <property type="entry name" value="ABC1_TM_sf"/>
</dbReference>
<dbReference type="GO" id="GO:0016020">
    <property type="term" value="C:membrane"/>
    <property type="evidence" value="ECO:0007669"/>
    <property type="project" value="UniProtKB-SubCell"/>
</dbReference>
<sequence>LFVEPNLEEQKRLTNIYTASIFLIGLTLAVTQLLINVGFAKSGEELTMRMRKLTFSAILRQEMSYFGYESNSIGALITCLSTDASSLKVIIS</sequence>
<dbReference type="GO" id="GO:0140359">
    <property type="term" value="F:ABC-type transporter activity"/>
    <property type="evidence" value="ECO:0007669"/>
    <property type="project" value="InterPro"/>
</dbReference>